<evidence type="ECO:0000256" key="2">
    <source>
        <dbReference type="ARBA" id="ARBA00023163"/>
    </source>
</evidence>
<accession>A0A6G1L3M9</accession>
<keyword evidence="3" id="KW-0539">Nucleus</keyword>
<feature type="transmembrane region" description="Helical" evidence="4">
    <location>
        <begin position="153"/>
        <end position="174"/>
    </location>
</feature>
<keyword evidence="4" id="KW-0472">Membrane</keyword>
<dbReference type="PANTHER" id="PTHR47840">
    <property type="entry name" value="ZN(II)2CYS6 TRANSCRIPTION FACTOR (EUROFUNG)-RELATED"/>
    <property type="match status" value="1"/>
</dbReference>
<gene>
    <name evidence="5" type="ORF">EJ03DRAFT_366098</name>
</gene>
<evidence type="ECO:0000256" key="3">
    <source>
        <dbReference type="ARBA" id="ARBA00023242"/>
    </source>
</evidence>
<keyword evidence="6" id="KW-1185">Reference proteome</keyword>
<dbReference type="OrthoDB" id="6509908at2759"/>
<keyword evidence="1" id="KW-0805">Transcription regulation</keyword>
<keyword evidence="2" id="KW-0804">Transcription</keyword>
<reference evidence="5" key="1">
    <citation type="journal article" date="2020" name="Stud. Mycol.">
        <title>101 Dothideomycetes genomes: a test case for predicting lifestyles and emergence of pathogens.</title>
        <authorList>
            <person name="Haridas S."/>
            <person name="Albert R."/>
            <person name="Binder M."/>
            <person name="Bloem J."/>
            <person name="Labutti K."/>
            <person name="Salamov A."/>
            <person name="Andreopoulos B."/>
            <person name="Baker S."/>
            <person name="Barry K."/>
            <person name="Bills G."/>
            <person name="Bluhm B."/>
            <person name="Cannon C."/>
            <person name="Castanera R."/>
            <person name="Culley D."/>
            <person name="Daum C."/>
            <person name="Ezra D."/>
            <person name="Gonzalez J."/>
            <person name="Henrissat B."/>
            <person name="Kuo A."/>
            <person name="Liang C."/>
            <person name="Lipzen A."/>
            <person name="Lutzoni F."/>
            <person name="Magnuson J."/>
            <person name="Mondo S."/>
            <person name="Nolan M."/>
            <person name="Ohm R."/>
            <person name="Pangilinan J."/>
            <person name="Park H.-J."/>
            <person name="Ramirez L."/>
            <person name="Alfaro M."/>
            <person name="Sun H."/>
            <person name="Tritt A."/>
            <person name="Yoshinaga Y."/>
            <person name="Zwiers L.-H."/>
            <person name="Turgeon B."/>
            <person name="Goodwin S."/>
            <person name="Spatafora J."/>
            <person name="Crous P."/>
            <person name="Grigoriev I."/>
        </authorList>
    </citation>
    <scope>NUCLEOTIDE SEQUENCE</scope>
    <source>
        <strain evidence="5">CBS 116005</strain>
    </source>
</reference>
<dbReference type="PANTHER" id="PTHR47840:SF1">
    <property type="entry name" value="ZN(II)2CYS6 TRANSCRIPTION FACTOR (EUROFUNG)"/>
    <property type="match status" value="1"/>
</dbReference>
<dbReference type="Proteomes" id="UP000799436">
    <property type="component" value="Unassembled WGS sequence"/>
</dbReference>
<organism evidence="5 6">
    <name type="scientific">Teratosphaeria nubilosa</name>
    <dbReference type="NCBI Taxonomy" id="161662"/>
    <lineage>
        <taxon>Eukaryota</taxon>
        <taxon>Fungi</taxon>
        <taxon>Dikarya</taxon>
        <taxon>Ascomycota</taxon>
        <taxon>Pezizomycotina</taxon>
        <taxon>Dothideomycetes</taxon>
        <taxon>Dothideomycetidae</taxon>
        <taxon>Mycosphaerellales</taxon>
        <taxon>Teratosphaeriaceae</taxon>
        <taxon>Teratosphaeria</taxon>
    </lineage>
</organism>
<keyword evidence="4" id="KW-0812">Transmembrane</keyword>
<proteinExistence type="predicted"/>
<evidence type="ECO:0000256" key="1">
    <source>
        <dbReference type="ARBA" id="ARBA00023015"/>
    </source>
</evidence>
<dbReference type="AlphaFoldDB" id="A0A6G1L3M9"/>
<evidence type="ECO:0000256" key="4">
    <source>
        <dbReference type="SAM" id="Phobius"/>
    </source>
</evidence>
<name>A0A6G1L3M9_9PEZI</name>
<sequence>MLGLPYQTPDHFCDLRIKPMSEINPGVWLYRKLVVMTGRVIDSVHHINGPRLSAALQLEEEMDEISAQLPPKCWDLADIQTCPDSKVKLVRLLRTVDFHQVRTNIHLPLMMQSALNERYRFSVSSCVNDSRHLLRVYLAINDTSQTATSNSGILNFTAMVAAVVLLLGLLGYGLPKPEFGAKTQDDWNIVLRTKEVVRTGKDGIAGSLCRQCSAALGALIQAVRATYIGQTQTVHLPYFGAIKIKREAPPSTDDNSTSSATAPKFARDAHASLSDGHSDNGYTYRIRDAPLDGLLLDYQGPLISNAPRSGEPWSDIDLAFDSSA</sequence>
<evidence type="ECO:0000313" key="5">
    <source>
        <dbReference type="EMBL" id="KAF2767300.1"/>
    </source>
</evidence>
<dbReference type="EMBL" id="ML995858">
    <property type="protein sequence ID" value="KAF2767300.1"/>
    <property type="molecule type" value="Genomic_DNA"/>
</dbReference>
<keyword evidence="4" id="KW-1133">Transmembrane helix</keyword>
<protein>
    <submittedName>
        <fullName evidence="5">Uncharacterized protein</fullName>
    </submittedName>
</protein>
<evidence type="ECO:0000313" key="6">
    <source>
        <dbReference type="Proteomes" id="UP000799436"/>
    </source>
</evidence>